<evidence type="ECO:0000313" key="1">
    <source>
        <dbReference type="EMBL" id="CRY95143.1"/>
    </source>
</evidence>
<dbReference type="EMBL" id="LN853141">
    <property type="protein sequence ID" value="CRY95143.1"/>
    <property type="molecule type" value="Genomic_DNA"/>
</dbReference>
<organism evidence="1">
    <name type="scientific">uncultured prokaryote</name>
    <dbReference type="NCBI Taxonomy" id="198431"/>
    <lineage>
        <taxon>unclassified sequences</taxon>
        <taxon>environmental samples</taxon>
    </lineage>
</organism>
<sequence length="84" mass="9528">MRDGCTVRTVLTVAVDVYDSRGNLVSSVLGARASSVDHDAHDVIEHVGLHLPADWRQMTYDEIVEWRGQTSSVDRRDWEQLSIF</sequence>
<name>A0A0H5PZX9_9ZZZZ</name>
<reference evidence="1" key="1">
    <citation type="submission" date="2015-06" db="EMBL/GenBank/DDBJ databases">
        <authorList>
            <person name="Joergensen T."/>
        </authorList>
    </citation>
    <scope>NUCLEOTIDE SEQUENCE</scope>
    <source>
        <strain evidence="1">RGRH0503</strain>
    </source>
</reference>
<reference evidence="1" key="2">
    <citation type="submission" date="2015-07" db="EMBL/GenBank/DDBJ databases">
        <title>Plasmids, circular viruses and viroids from rat gut.</title>
        <authorList>
            <person name="Jorgensen T.J."/>
            <person name="Hansen M.A."/>
            <person name="Xu Z."/>
            <person name="Tabak M.A."/>
            <person name="Sorensen S.J."/>
            <person name="Hansen L.H."/>
        </authorList>
    </citation>
    <scope>NUCLEOTIDE SEQUENCE</scope>
    <source>
        <strain evidence="1">RGRH0503</strain>
    </source>
</reference>
<dbReference type="AlphaFoldDB" id="A0A0H5PZX9"/>
<proteinExistence type="predicted"/>
<protein>
    <submittedName>
        <fullName evidence="1">Uncharacterized protein</fullName>
    </submittedName>
</protein>
<accession>A0A0H5PZX9</accession>